<dbReference type="STRING" id="930991.A0A0D0DCJ0"/>
<name>A0A0D0DCJ0_9AGAM</name>
<evidence type="ECO:0000259" key="1">
    <source>
        <dbReference type="Pfam" id="PF18803"/>
    </source>
</evidence>
<evidence type="ECO:0000313" key="2">
    <source>
        <dbReference type="EMBL" id="KIK81906.1"/>
    </source>
</evidence>
<dbReference type="Pfam" id="PF18803">
    <property type="entry name" value="CxC2"/>
    <property type="match status" value="1"/>
</dbReference>
<organism evidence="2 3">
    <name type="scientific">Paxillus rubicundulus Ve08.2h10</name>
    <dbReference type="NCBI Taxonomy" id="930991"/>
    <lineage>
        <taxon>Eukaryota</taxon>
        <taxon>Fungi</taxon>
        <taxon>Dikarya</taxon>
        <taxon>Basidiomycota</taxon>
        <taxon>Agaricomycotina</taxon>
        <taxon>Agaricomycetes</taxon>
        <taxon>Agaricomycetidae</taxon>
        <taxon>Boletales</taxon>
        <taxon>Paxilineae</taxon>
        <taxon>Paxillaceae</taxon>
        <taxon>Paxillus</taxon>
    </lineage>
</organism>
<proteinExistence type="predicted"/>
<dbReference type="InterPro" id="IPR041457">
    <property type="entry name" value="CxC2_KDZ-assoc"/>
</dbReference>
<dbReference type="InParanoid" id="A0A0D0DCJ0"/>
<reference evidence="3" key="2">
    <citation type="submission" date="2015-01" db="EMBL/GenBank/DDBJ databases">
        <title>Evolutionary Origins and Diversification of the Mycorrhizal Mutualists.</title>
        <authorList>
            <consortium name="DOE Joint Genome Institute"/>
            <consortium name="Mycorrhizal Genomics Consortium"/>
            <person name="Kohler A."/>
            <person name="Kuo A."/>
            <person name="Nagy L.G."/>
            <person name="Floudas D."/>
            <person name="Copeland A."/>
            <person name="Barry K.W."/>
            <person name="Cichocki N."/>
            <person name="Veneault-Fourrey C."/>
            <person name="LaButti K."/>
            <person name="Lindquist E.A."/>
            <person name="Lipzen A."/>
            <person name="Lundell T."/>
            <person name="Morin E."/>
            <person name="Murat C."/>
            <person name="Riley R."/>
            <person name="Ohm R."/>
            <person name="Sun H."/>
            <person name="Tunlid A."/>
            <person name="Henrissat B."/>
            <person name="Grigoriev I.V."/>
            <person name="Hibbett D.S."/>
            <person name="Martin F."/>
        </authorList>
    </citation>
    <scope>NUCLEOTIDE SEQUENCE [LARGE SCALE GENOMIC DNA]</scope>
    <source>
        <strain evidence="3">Ve08.2h10</strain>
    </source>
</reference>
<dbReference type="HOGENOM" id="CLU_003703_2_0_1"/>
<evidence type="ECO:0000313" key="3">
    <source>
        <dbReference type="Proteomes" id="UP000054538"/>
    </source>
</evidence>
<dbReference type="AlphaFoldDB" id="A0A0D0DCJ0"/>
<dbReference type="Proteomes" id="UP000054538">
    <property type="component" value="Unassembled WGS sequence"/>
</dbReference>
<feature type="non-terminal residue" evidence="2">
    <location>
        <position position="128"/>
    </location>
</feature>
<protein>
    <recommendedName>
        <fullName evidence="1">CxC2-like cysteine cluster KDZ transposase-associated domain-containing protein</fullName>
    </recommendedName>
</protein>
<dbReference type="OrthoDB" id="2678741at2759"/>
<gene>
    <name evidence="2" type="ORF">PAXRUDRAFT_53947</name>
</gene>
<dbReference type="EMBL" id="KN825710">
    <property type="protein sequence ID" value="KIK81906.1"/>
    <property type="molecule type" value="Genomic_DNA"/>
</dbReference>
<feature type="non-terminal residue" evidence="2">
    <location>
        <position position="1"/>
    </location>
</feature>
<accession>A0A0D0DCJ0</accession>
<sequence>HDGGVCPSGVQDVPQEVPDKEWEHSKPAAWPPCLWVPDTPGYLSVVDTSGVHYCNLAYCNYTGSPYPHIQLLGAGLFPASTARLSIAFTFKVLDDFLPDNVECWTVALNYFSKLKRITSNVFPHLMPV</sequence>
<reference evidence="2 3" key="1">
    <citation type="submission" date="2014-04" db="EMBL/GenBank/DDBJ databases">
        <authorList>
            <consortium name="DOE Joint Genome Institute"/>
            <person name="Kuo A."/>
            <person name="Kohler A."/>
            <person name="Jargeat P."/>
            <person name="Nagy L.G."/>
            <person name="Floudas D."/>
            <person name="Copeland A."/>
            <person name="Barry K.W."/>
            <person name="Cichocki N."/>
            <person name="Veneault-Fourrey C."/>
            <person name="LaButti K."/>
            <person name="Lindquist E.A."/>
            <person name="Lipzen A."/>
            <person name="Lundell T."/>
            <person name="Morin E."/>
            <person name="Murat C."/>
            <person name="Sun H."/>
            <person name="Tunlid A."/>
            <person name="Henrissat B."/>
            <person name="Grigoriev I.V."/>
            <person name="Hibbett D.S."/>
            <person name="Martin F."/>
            <person name="Nordberg H.P."/>
            <person name="Cantor M.N."/>
            <person name="Hua S.X."/>
        </authorList>
    </citation>
    <scope>NUCLEOTIDE SEQUENCE [LARGE SCALE GENOMIC DNA]</scope>
    <source>
        <strain evidence="2 3">Ve08.2h10</strain>
    </source>
</reference>
<keyword evidence="3" id="KW-1185">Reference proteome</keyword>
<feature type="domain" description="CxC2-like cysteine cluster KDZ transposase-associated" evidence="1">
    <location>
        <begin position="33"/>
        <end position="121"/>
    </location>
</feature>